<keyword evidence="2" id="KW-1185">Reference proteome</keyword>
<dbReference type="AlphaFoldDB" id="A0AAD5QUZ6"/>
<comment type="caution">
    <text evidence="1">The sequence shown here is derived from an EMBL/GenBank/DDBJ whole genome shotgun (WGS) entry which is preliminary data.</text>
</comment>
<reference evidence="1" key="1">
    <citation type="submission" date="2021-06" db="EMBL/GenBank/DDBJ databases">
        <title>Parelaphostrongylus tenuis whole genome reference sequence.</title>
        <authorList>
            <person name="Garwood T.J."/>
            <person name="Larsen P.A."/>
            <person name="Fountain-Jones N.M."/>
            <person name="Garbe J.R."/>
            <person name="Macchietto M.G."/>
            <person name="Kania S.A."/>
            <person name="Gerhold R.W."/>
            <person name="Richards J.E."/>
            <person name="Wolf T.M."/>
        </authorList>
    </citation>
    <scope>NUCLEOTIDE SEQUENCE</scope>
    <source>
        <strain evidence="1">MNPRO001-30</strain>
        <tissue evidence="1">Meninges</tissue>
    </source>
</reference>
<evidence type="ECO:0000313" key="1">
    <source>
        <dbReference type="EMBL" id="KAJ1360341.1"/>
    </source>
</evidence>
<feature type="non-terminal residue" evidence="1">
    <location>
        <position position="59"/>
    </location>
</feature>
<evidence type="ECO:0000313" key="2">
    <source>
        <dbReference type="Proteomes" id="UP001196413"/>
    </source>
</evidence>
<name>A0AAD5QUZ6_PARTN</name>
<sequence length="59" mass="6944">MASQKQFICPQSSSIYPVHVDTVELDPPRSRHLSLDLIRYDYEHLRHDNDHVKTIESPQ</sequence>
<protein>
    <submittedName>
        <fullName evidence="1">Uncharacterized protein</fullName>
    </submittedName>
</protein>
<organism evidence="1 2">
    <name type="scientific">Parelaphostrongylus tenuis</name>
    <name type="common">Meningeal worm</name>
    <dbReference type="NCBI Taxonomy" id="148309"/>
    <lineage>
        <taxon>Eukaryota</taxon>
        <taxon>Metazoa</taxon>
        <taxon>Ecdysozoa</taxon>
        <taxon>Nematoda</taxon>
        <taxon>Chromadorea</taxon>
        <taxon>Rhabditida</taxon>
        <taxon>Rhabditina</taxon>
        <taxon>Rhabditomorpha</taxon>
        <taxon>Strongyloidea</taxon>
        <taxon>Metastrongylidae</taxon>
        <taxon>Parelaphostrongylus</taxon>
    </lineage>
</organism>
<dbReference type="Proteomes" id="UP001196413">
    <property type="component" value="Unassembled WGS sequence"/>
</dbReference>
<proteinExistence type="predicted"/>
<dbReference type="EMBL" id="JAHQIW010003842">
    <property type="protein sequence ID" value="KAJ1360341.1"/>
    <property type="molecule type" value="Genomic_DNA"/>
</dbReference>
<accession>A0AAD5QUZ6</accession>
<gene>
    <name evidence="1" type="ORF">KIN20_019285</name>
</gene>